<dbReference type="Gene3D" id="3.40.50.620">
    <property type="entry name" value="HUPs"/>
    <property type="match status" value="1"/>
</dbReference>
<protein>
    <recommendedName>
        <fullName evidence="1">UspA domain-containing protein</fullName>
    </recommendedName>
</protein>
<feature type="domain" description="UspA" evidence="1">
    <location>
        <begin position="2"/>
        <end position="57"/>
    </location>
</feature>
<dbReference type="AlphaFoldDB" id="A0A1J5Q5P9"/>
<gene>
    <name evidence="2" type="ORF">GALL_393050</name>
</gene>
<dbReference type="SUPFAM" id="SSF52402">
    <property type="entry name" value="Adenine nucleotide alpha hydrolases-like"/>
    <property type="match status" value="1"/>
</dbReference>
<dbReference type="InterPro" id="IPR006016">
    <property type="entry name" value="UspA"/>
</dbReference>
<organism evidence="2">
    <name type="scientific">mine drainage metagenome</name>
    <dbReference type="NCBI Taxonomy" id="410659"/>
    <lineage>
        <taxon>unclassified sequences</taxon>
        <taxon>metagenomes</taxon>
        <taxon>ecological metagenomes</taxon>
    </lineage>
</organism>
<proteinExistence type="predicted"/>
<reference evidence="2" key="1">
    <citation type="submission" date="2016-10" db="EMBL/GenBank/DDBJ databases">
        <title>Sequence of Gallionella enrichment culture.</title>
        <authorList>
            <person name="Poehlein A."/>
            <person name="Muehling M."/>
            <person name="Daniel R."/>
        </authorList>
    </citation>
    <scope>NUCLEOTIDE SEQUENCE</scope>
</reference>
<comment type="caution">
    <text evidence="2">The sequence shown here is derived from an EMBL/GenBank/DDBJ whole genome shotgun (WGS) entry which is preliminary data.</text>
</comment>
<evidence type="ECO:0000313" key="2">
    <source>
        <dbReference type="EMBL" id="OIQ78982.1"/>
    </source>
</evidence>
<sequence length="73" mass="7804">MQRHGRVEREVVQAVVDVGADLLILARDGDLRRLGPHSLGPAARFVVDHAPCATLLVWPGSTPEVGSIPPPPH</sequence>
<dbReference type="Pfam" id="PF00582">
    <property type="entry name" value="Usp"/>
    <property type="match status" value="1"/>
</dbReference>
<evidence type="ECO:0000259" key="1">
    <source>
        <dbReference type="Pfam" id="PF00582"/>
    </source>
</evidence>
<accession>A0A1J5Q5P9</accession>
<dbReference type="EMBL" id="MLJW01001298">
    <property type="protein sequence ID" value="OIQ78982.1"/>
    <property type="molecule type" value="Genomic_DNA"/>
</dbReference>
<name>A0A1J5Q5P9_9ZZZZ</name>
<dbReference type="InterPro" id="IPR014729">
    <property type="entry name" value="Rossmann-like_a/b/a_fold"/>
</dbReference>